<protein>
    <submittedName>
        <fullName evidence="1">Uncharacterized protein</fullName>
    </submittedName>
</protein>
<dbReference type="Proteomes" id="UP000004994">
    <property type="component" value="Chromosome 12"/>
</dbReference>
<name>A0A3Q7JB41_SOLLC</name>
<sequence>NNMEVVVMEKVMASCSIHSLTKKAPCILL</sequence>
<dbReference type="Gramene" id="Solyc12g049080.2.1">
    <property type="protein sequence ID" value="Solyc12g049080.2.1"/>
    <property type="gene ID" value="Solyc12g049080.2"/>
</dbReference>
<accession>A0A3Q7JB41</accession>
<organism evidence="1">
    <name type="scientific">Solanum lycopersicum</name>
    <name type="common">Tomato</name>
    <name type="synonym">Lycopersicon esculentum</name>
    <dbReference type="NCBI Taxonomy" id="4081"/>
    <lineage>
        <taxon>Eukaryota</taxon>
        <taxon>Viridiplantae</taxon>
        <taxon>Streptophyta</taxon>
        <taxon>Embryophyta</taxon>
        <taxon>Tracheophyta</taxon>
        <taxon>Spermatophyta</taxon>
        <taxon>Magnoliopsida</taxon>
        <taxon>eudicotyledons</taxon>
        <taxon>Gunneridae</taxon>
        <taxon>Pentapetalae</taxon>
        <taxon>asterids</taxon>
        <taxon>lamiids</taxon>
        <taxon>Solanales</taxon>
        <taxon>Solanaceae</taxon>
        <taxon>Solanoideae</taxon>
        <taxon>Solaneae</taxon>
        <taxon>Solanum</taxon>
        <taxon>Solanum subgen. Lycopersicon</taxon>
    </lineage>
</organism>
<reference evidence="1" key="1">
    <citation type="journal article" date="2012" name="Nature">
        <title>The tomato genome sequence provides insights into fleshy fruit evolution.</title>
        <authorList>
            <consortium name="Tomato Genome Consortium"/>
        </authorList>
    </citation>
    <scope>NUCLEOTIDE SEQUENCE [LARGE SCALE GENOMIC DNA]</scope>
    <source>
        <strain evidence="1">cv. Heinz 1706</strain>
    </source>
</reference>
<dbReference type="AlphaFoldDB" id="A0A3Q7JB41"/>
<proteinExistence type="predicted"/>
<keyword evidence="2" id="KW-1185">Reference proteome</keyword>
<evidence type="ECO:0000313" key="1">
    <source>
        <dbReference type="EnsemblPlants" id="Solyc12g049080.2.1"/>
    </source>
</evidence>
<dbReference type="InParanoid" id="A0A3Q7JB41"/>
<reference evidence="1" key="2">
    <citation type="submission" date="2019-01" db="UniProtKB">
        <authorList>
            <consortium name="EnsemblPlants"/>
        </authorList>
    </citation>
    <scope>IDENTIFICATION</scope>
    <source>
        <strain evidence="1">cv. Heinz 1706</strain>
    </source>
</reference>
<evidence type="ECO:0000313" key="2">
    <source>
        <dbReference type="Proteomes" id="UP000004994"/>
    </source>
</evidence>
<dbReference type="EnsemblPlants" id="Solyc12g049080.2.1">
    <property type="protein sequence ID" value="Solyc12g049080.2.1"/>
    <property type="gene ID" value="Solyc12g049080.2"/>
</dbReference>